<dbReference type="Proteomes" id="UP000034392">
    <property type="component" value="Chromosome"/>
</dbReference>
<dbReference type="EMBL" id="CP011452">
    <property type="protein sequence ID" value="AKH44133.1"/>
    <property type="molecule type" value="Genomic_DNA"/>
</dbReference>
<dbReference type="RefSeq" id="WP_046904527.1">
    <property type="nucleotide sequence ID" value="NZ_CP011452.2"/>
</dbReference>
<accession>A0A0F7KUU1</accession>
<dbReference type="PROSITE" id="PS51208">
    <property type="entry name" value="AUTOTRANSPORTER"/>
    <property type="match status" value="1"/>
</dbReference>
<dbReference type="InterPro" id="IPR005546">
    <property type="entry name" value="Autotransporte_beta"/>
</dbReference>
<dbReference type="AlphaFoldDB" id="A0A0F7KUU1"/>
<dbReference type="InterPro" id="IPR036709">
    <property type="entry name" value="Autotransporte_beta_dom_sf"/>
</dbReference>
<protein>
    <submittedName>
        <fullName evidence="3">Uncharacterized protein</fullName>
    </submittedName>
</protein>
<evidence type="ECO:0000313" key="4">
    <source>
        <dbReference type="Proteomes" id="UP000034392"/>
    </source>
</evidence>
<evidence type="ECO:0000256" key="2">
    <source>
        <dbReference type="SAM" id="SignalP"/>
    </source>
</evidence>
<gene>
    <name evidence="3" type="ORF">WYH_03114</name>
</gene>
<name>A0A0F7KUU1_9SPHN</name>
<dbReference type="KEGG" id="aay:WYH_03114"/>
<evidence type="ECO:0000313" key="3">
    <source>
        <dbReference type="EMBL" id="AKH44133.1"/>
    </source>
</evidence>
<dbReference type="STRING" id="1267766.WYH_03114"/>
<dbReference type="OrthoDB" id="7613961at2"/>
<keyword evidence="2" id="KW-0732">Signal</keyword>
<feature type="signal peptide" evidence="2">
    <location>
        <begin position="1"/>
        <end position="20"/>
    </location>
</feature>
<feature type="compositionally biased region" description="Acidic residues" evidence="1">
    <location>
        <begin position="273"/>
        <end position="283"/>
    </location>
</feature>
<dbReference type="Gene3D" id="2.40.128.130">
    <property type="entry name" value="Autotransporter beta-domain"/>
    <property type="match status" value="1"/>
</dbReference>
<dbReference type="PATRIC" id="fig|1267766.3.peg.3157"/>
<dbReference type="SUPFAM" id="SSF103515">
    <property type="entry name" value="Autotransporter"/>
    <property type="match status" value="1"/>
</dbReference>
<sequence>MHRYLLATTAVLAISAPAAAKTVSDARTQPLRTSTINNGAPDAIVIDEDGSVVLTAGTAVTMDSNHAVTNDGKISVGNANGGRGIAALAGTSGDIVNTGTITLDESYEPEDEDNDGDLDGPFAIGSNRVGISTQGAHTGNIRNDGTIAVQGNDSAGIRLEGPLTGKLVHDGTTGVVGDRSVGVEAGDIAGDVRLAGSVSARGEDAIGARFAGDVDGALVVQGTVSATGYRKTTAPGNTSKLDDDDLLQGGSALSIEGDVTGGIVLATAPADTDPADDDEDSDGIPDKTEGNAAVVSYGAAPAMSIGSANRDISIGSVAGTASGYGLVVEGVIAGRGVYSGVDATGLSIGGLGGAVSFANGIGIAGTVSAEARGADATAIYVGSGADVPELRVSGTVSAKGSGNSATTSTAILIGQGADLPLLRVSGKVEAVASGDDGTAHAIRDTSGTLALIENSGAISATGAEEGSGRNIAIDLAANTQGATIRQTQVASGVAAPAITGDIRFGSGSDVLDVADGKVSGAVFFGAGNNQHKLSGDAVQTGSVAFGAGNDAMSLAGSSVFTGSADFGGGADTLSLSGSSRFSGSLAGASGLTVNVSGGTLDVSTPASISSLSVGASGHLAVTLDKDAGEGTYYDVAGTASFAEGATLSLRLASVADAEGNYVILDAGTLEGLDGIETDTDMIPFMFKASLSEDAPANQLSVDVARRTTAELGLNRSQAGAYDAIYAALANDEDVEGVFLGITNGDQFRQAVRQMVPDHAGGSFQGVSLGARTFARQVSEPQSPVYTLGGLDVIVGTGAWGMNKSEGQTAAYDLGGFGFTAAGEVDTGFGSLGAQVSWLWNEHTNGSASHRVQSDTYELAGYWRGKWGGFAAFARGSIGTVDFHGRRTLKGAADGEAVELSALSEWSGTLVTFNGGASFEGGGKHFFFRPAVTVDYARLDEDGYTDTGGGEALDLMVDSRKSDEFAVNGGLTLGVDFTGTGRRDRNWFRIEGEGGWREIVDGSLGATTARFEDGEDFTLDADELESGWYARLRALGGSESYQLSGELGAEDRMGETAYSLRGSLRMAF</sequence>
<reference evidence="3" key="1">
    <citation type="submission" date="2015-05" db="EMBL/GenBank/DDBJ databases">
        <title>The complete genome of Altererythrobacter atlanticus strain 26DY36.</title>
        <authorList>
            <person name="Wu Y.-H."/>
            <person name="Cheng H."/>
            <person name="Wu X.-W."/>
        </authorList>
    </citation>
    <scope>NUCLEOTIDE SEQUENCE [LARGE SCALE GENOMIC DNA]</scope>
    <source>
        <strain evidence="3">26DY36</strain>
    </source>
</reference>
<keyword evidence="4" id="KW-1185">Reference proteome</keyword>
<feature type="chain" id="PRO_5043478426" evidence="2">
    <location>
        <begin position="21"/>
        <end position="1067"/>
    </location>
</feature>
<evidence type="ECO:0000256" key="1">
    <source>
        <dbReference type="SAM" id="MobiDB-lite"/>
    </source>
</evidence>
<organism evidence="3 4">
    <name type="scientific">Croceibacterium atlanticum</name>
    <dbReference type="NCBI Taxonomy" id="1267766"/>
    <lineage>
        <taxon>Bacteria</taxon>
        <taxon>Pseudomonadati</taxon>
        <taxon>Pseudomonadota</taxon>
        <taxon>Alphaproteobacteria</taxon>
        <taxon>Sphingomonadales</taxon>
        <taxon>Erythrobacteraceae</taxon>
        <taxon>Croceibacterium</taxon>
    </lineage>
</organism>
<proteinExistence type="predicted"/>
<feature type="region of interest" description="Disordered" evidence="1">
    <location>
        <begin position="268"/>
        <end position="289"/>
    </location>
</feature>